<comment type="caution">
    <text evidence="1">The sequence shown here is derived from an EMBL/GenBank/DDBJ whole genome shotgun (WGS) entry which is preliminary data.</text>
</comment>
<name>A0ABN9T9X0_9DINO</name>
<gene>
    <name evidence="1" type="ORF">PCOR1329_LOCUS37006</name>
</gene>
<dbReference type="Proteomes" id="UP001189429">
    <property type="component" value="Unassembled WGS sequence"/>
</dbReference>
<sequence length="319" mass="34424">MAKVHENHGTFRCAALAPDMIYTEKAAGDDGKPHALFGEPGAGTPCQPFEFECIADGDGKIDMDTFSKPKSFWLKVASDGPSQWRSELRSHAEKNDMPIKEKKDNILPQFAECKGAHVSIVLAKVDHYEKFNFNPKDKQVFTVDPVLPSVLAMQRTVVADVSSQAFPLRGAPHFAAVTEGLIMVVIVSSEAVGQNIVKYLENTSAKSLLKAPSSLLKKGQSVWVPFCNAPLVVGIEPEDSSVFEPGYEMASKGSSNGKDKGGPTTMSCIQTFALDKQLKGGDSDVRADVAGSVTRGLPSLPKVLKPSLDKIKEWTAAIF</sequence>
<reference evidence="1" key="1">
    <citation type="submission" date="2023-10" db="EMBL/GenBank/DDBJ databases">
        <authorList>
            <person name="Chen Y."/>
            <person name="Shah S."/>
            <person name="Dougan E. K."/>
            <person name="Thang M."/>
            <person name="Chan C."/>
        </authorList>
    </citation>
    <scope>NUCLEOTIDE SEQUENCE [LARGE SCALE GENOMIC DNA]</scope>
</reference>
<dbReference type="EMBL" id="CAUYUJ010014493">
    <property type="protein sequence ID" value="CAK0841946.1"/>
    <property type="molecule type" value="Genomic_DNA"/>
</dbReference>
<accession>A0ABN9T9X0</accession>
<organism evidence="1 2">
    <name type="scientific">Prorocentrum cordatum</name>
    <dbReference type="NCBI Taxonomy" id="2364126"/>
    <lineage>
        <taxon>Eukaryota</taxon>
        <taxon>Sar</taxon>
        <taxon>Alveolata</taxon>
        <taxon>Dinophyceae</taxon>
        <taxon>Prorocentrales</taxon>
        <taxon>Prorocentraceae</taxon>
        <taxon>Prorocentrum</taxon>
    </lineage>
</organism>
<proteinExistence type="predicted"/>
<protein>
    <submittedName>
        <fullName evidence="1">Uncharacterized protein</fullName>
    </submittedName>
</protein>
<keyword evidence="2" id="KW-1185">Reference proteome</keyword>
<evidence type="ECO:0000313" key="1">
    <source>
        <dbReference type="EMBL" id="CAK0841946.1"/>
    </source>
</evidence>
<evidence type="ECO:0000313" key="2">
    <source>
        <dbReference type="Proteomes" id="UP001189429"/>
    </source>
</evidence>